<gene>
    <name evidence="3" type="ORF">BDW59DRAFT_167404</name>
</gene>
<keyword evidence="4" id="KW-1185">Reference proteome</keyword>
<accession>A0ABR4HE54</accession>
<sequence>MLQTVLDQVAKDTDYLWIDIACIDQDDQGIKMDEVGRQVGIFAGARLMYVWLSHLNPGLLYTNLNDLIDLVSYLYILEAGDPKPAIRRLSECFTFLLEDPWFTSLWTLQESVFNRAAMILSRDGRPVPCRINSGYIFMSVLVNESSILLYQLDRLEEDYPHMIQGVQKEVRTIRFLCKSACFESLYINNPNVQYGLVRYRTTTRPADRIYGIMQIYQLSVGQSAEPWRTFTLDELRDKFAQALAELGASPKTARFLLIYNSLTSLSTPKKKKKEEEEEEEKKVQYATWK</sequence>
<name>A0ABR4HE54_9EURO</name>
<dbReference type="Pfam" id="PF06985">
    <property type="entry name" value="HET"/>
    <property type="match status" value="1"/>
</dbReference>
<dbReference type="InterPro" id="IPR010730">
    <property type="entry name" value="HET"/>
</dbReference>
<proteinExistence type="predicted"/>
<evidence type="ECO:0000313" key="3">
    <source>
        <dbReference type="EMBL" id="KAL2813768.1"/>
    </source>
</evidence>
<dbReference type="PANTHER" id="PTHR24148">
    <property type="entry name" value="ANKYRIN REPEAT DOMAIN-CONTAINING PROTEIN 39 HOMOLOG-RELATED"/>
    <property type="match status" value="1"/>
</dbReference>
<dbReference type="EMBL" id="JBFXLS010000138">
    <property type="protein sequence ID" value="KAL2813768.1"/>
    <property type="molecule type" value="Genomic_DNA"/>
</dbReference>
<dbReference type="Proteomes" id="UP001610335">
    <property type="component" value="Unassembled WGS sequence"/>
</dbReference>
<evidence type="ECO:0000259" key="2">
    <source>
        <dbReference type="Pfam" id="PF06985"/>
    </source>
</evidence>
<feature type="region of interest" description="Disordered" evidence="1">
    <location>
        <begin position="266"/>
        <end position="289"/>
    </location>
</feature>
<protein>
    <recommendedName>
        <fullName evidence="2">Heterokaryon incompatibility domain-containing protein</fullName>
    </recommendedName>
</protein>
<dbReference type="InterPro" id="IPR052895">
    <property type="entry name" value="HetReg/Transcr_Mod"/>
</dbReference>
<organism evidence="3 4">
    <name type="scientific">Aspergillus cavernicola</name>
    <dbReference type="NCBI Taxonomy" id="176166"/>
    <lineage>
        <taxon>Eukaryota</taxon>
        <taxon>Fungi</taxon>
        <taxon>Dikarya</taxon>
        <taxon>Ascomycota</taxon>
        <taxon>Pezizomycotina</taxon>
        <taxon>Eurotiomycetes</taxon>
        <taxon>Eurotiomycetidae</taxon>
        <taxon>Eurotiales</taxon>
        <taxon>Aspergillaceae</taxon>
        <taxon>Aspergillus</taxon>
        <taxon>Aspergillus subgen. Nidulantes</taxon>
    </lineage>
</organism>
<dbReference type="PANTHER" id="PTHR24148:SF73">
    <property type="entry name" value="HET DOMAIN PROTEIN (AFU_ORTHOLOGUE AFUA_8G01020)"/>
    <property type="match status" value="1"/>
</dbReference>
<feature type="domain" description="Heterokaryon incompatibility" evidence="2">
    <location>
        <begin position="5"/>
        <end position="110"/>
    </location>
</feature>
<evidence type="ECO:0000256" key="1">
    <source>
        <dbReference type="SAM" id="MobiDB-lite"/>
    </source>
</evidence>
<comment type="caution">
    <text evidence="3">The sequence shown here is derived from an EMBL/GenBank/DDBJ whole genome shotgun (WGS) entry which is preliminary data.</text>
</comment>
<evidence type="ECO:0000313" key="4">
    <source>
        <dbReference type="Proteomes" id="UP001610335"/>
    </source>
</evidence>
<reference evidence="3 4" key="1">
    <citation type="submission" date="2024-07" db="EMBL/GenBank/DDBJ databases">
        <title>Section-level genome sequencing and comparative genomics of Aspergillus sections Usti and Cavernicolus.</title>
        <authorList>
            <consortium name="Lawrence Berkeley National Laboratory"/>
            <person name="Nybo J.L."/>
            <person name="Vesth T.C."/>
            <person name="Theobald S."/>
            <person name="Frisvad J.C."/>
            <person name="Larsen T.O."/>
            <person name="Kjaerboelling I."/>
            <person name="Rothschild-Mancinelli K."/>
            <person name="Lyhne E.K."/>
            <person name="Kogle M.E."/>
            <person name="Barry K."/>
            <person name="Clum A."/>
            <person name="Na H."/>
            <person name="Ledsgaard L."/>
            <person name="Lin J."/>
            <person name="Lipzen A."/>
            <person name="Kuo A."/>
            <person name="Riley R."/>
            <person name="Mondo S."/>
            <person name="LaButti K."/>
            <person name="Haridas S."/>
            <person name="Pangalinan J."/>
            <person name="Salamov A.A."/>
            <person name="Simmons B.A."/>
            <person name="Magnuson J.K."/>
            <person name="Chen J."/>
            <person name="Drula E."/>
            <person name="Henrissat B."/>
            <person name="Wiebenga A."/>
            <person name="Lubbers R.J."/>
            <person name="Gomes A.C."/>
            <person name="Makela M.R."/>
            <person name="Stajich J."/>
            <person name="Grigoriev I.V."/>
            <person name="Mortensen U.H."/>
            <person name="De vries R.P."/>
            <person name="Baker S.E."/>
            <person name="Andersen M.R."/>
        </authorList>
    </citation>
    <scope>NUCLEOTIDE SEQUENCE [LARGE SCALE GENOMIC DNA]</scope>
    <source>
        <strain evidence="3 4">CBS 600.67</strain>
    </source>
</reference>